<evidence type="ECO:0000256" key="2">
    <source>
        <dbReference type="ARBA" id="ARBA00004651"/>
    </source>
</evidence>
<evidence type="ECO:0000256" key="8">
    <source>
        <dbReference type="ARBA" id="ARBA00022475"/>
    </source>
</evidence>
<reference evidence="20 21" key="1">
    <citation type="submission" date="2020-08" db="EMBL/GenBank/DDBJ databases">
        <title>Genomic Encyclopedia of Type Strains, Phase IV (KMG-IV): sequencing the most valuable type-strain genomes for metagenomic binning, comparative biology and taxonomic classification.</title>
        <authorList>
            <person name="Goeker M."/>
        </authorList>
    </citation>
    <scope>NUCLEOTIDE SEQUENCE [LARGE SCALE GENOMIC DNA]</scope>
    <source>
        <strain evidence="20 21">DSM 101465</strain>
    </source>
</reference>
<keyword evidence="17" id="KW-1208">Phospholipid metabolism</keyword>
<organism evidence="20 21">
    <name type="scientific">Chelatococcus composti</name>
    <dbReference type="NCBI Taxonomy" id="1743235"/>
    <lineage>
        <taxon>Bacteria</taxon>
        <taxon>Pseudomonadati</taxon>
        <taxon>Pseudomonadota</taxon>
        <taxon>Alphaproteobacteria</taxon>
        <taxon>Hyphomicrobiales</taxon>
        <taxon>Chelatococcaceae</taxon>
        <taxon>Chelatococcus</taxon>
    </lineage>
</organism>
<evidence type="ECO:0000256" key="3">
    <source>
        <dbReference type="ARBA" id="ARBA00005119"/>
    </source>
</evidence>
<keyword evidence="9" id="KW-0444">Lipid biosynthesis</keyword>
<comment type="caution">
    <text evidence="20">The sequence shown here is derived from an EMBL/GenBank/DDBJ whole genome shotgun (WGS) entry which is preliminary data.</text>
</comment>
<feature type="transmembrane region" description="Helical" evidence="19">
    <location>
        <begin position="146"/>
        <end position="167"/>
    </location>
</feature>
<keyword evidence="21" id="KW-1185">Reference proteome</keyword>
<keyword evidence="8" id="KW-1003">Cell membrane</keyword>
<evidence type="ECO:0000256" key="13">
    <source>
        <dbReference type="ARBA" id="ARBA00022989"/>
    </source>
</evidence>
<dbReference type="GO" id="GO:0016024">
    <property type="term" value="P:CDP-diacylglycerol biosynthetic process"/>
    <property type="evidence" value="ECO:0007669"/>
    <property type="project" value="UniProtKB-UniPathway"/>
</dbReference>
<comment type="pathway">
    <text evidence="3 18">Phospholipid metabolism; CDP-diacylglycerol biosynthesis; CDP-diacylglycerol from sn-glycerol 3-phosphate: step 3/3.</text>
</comment>
<feature type="transmembrane region" description="Helical" evidence="19">
    <location>
        <begin position="121"/>
        <end position="140"/>
    </location>
</feature>
<comment type="pathway">
    <text evidence="4">Lipid metabolism.</text>
</comment>
<comment type="similarity">
    <text evidence="5 18">Belongs to the CDS family.</text>
</comment>
<keyword evidence="13 19" id="KW-1133">Transmembrane helix</keyword>
<feature type="transmembrane region" description="Helical" evidence="19">
    <location>
        <begin position="187"/>
        <end position="211"/>
    </location>
</feature>
<keyword evidence="12 18" id="KW-0548">Nucleotidyltransferase</keyword>
<evidence type="ECO:0000256" key="7">
    <source>
        <dbReference type="ARBA" id="ARBA00019373"/>
    </source>
</evidence>
<feature type="transmembrane region" description="Helical" evidence="19">
    <location>
        <begin position="72"/>
        <end position="90"/>
    </location>
</feature>
<evidence type="ECO:0000256" key="4">
    <source>
        <dbReference type="ARBA" id="ARBA00005189"/>
    </source>
</evidence>
<keyword evidence="15 19" id="KW-0472">Membrane</keyword>
<dbReference type="PANTHER" id="PTHR46382:SF1">
    <property type="entry name" value="PHOSPHATIDATE CYTIDYLYLTRANSFERASE"/>
    <property type="match status" value="1"/>
</dbReference>
<evidence type="ECO:0000256" key="16">
    <source>
        <dbReference type="ARBA" id="ARBA00023209"/>
    </source>
</evidence>
<dbReference type="Pfam" id="PF01148">
    <property type="entry name" value="CTP_transf_1"/>
    <property type="match status" value="1"/>
</dbReference>
<dbReference type="EMBL" id="JACHEH010000001">
    <property type="protein sequence ID" value="MBB6166999.1"/>
    <property type="molecule type" value="Genomic_DNA"/>
</dbReference>
<evidence type="ECO:0000256" key="11">
    <source>
        <dbReference type="ARBA" id="ARBA00022692"/>
    </source>
</evidence>
<accession>A0A841KCK4</accession>
<evidence type="ECO:0000256" key="9">
    <source>
        <dbReference type="ARBA" id="ARBA00022516"/>
    </source>
</evidence>
<dbReference type="UniPathway" id="UPA00557">
    <property type="reaction ID" value="UER00614"/>
</dbReference>
<dbReference type="GO" id="GO:0005886">
    <property type="term" value="C:plasma membrane"/>
    <property type="evidence" value="ECO:0007669"/>
    <property type="project" value="UniProtKB-SubCell"/>
</dbReference>
<evidence type="ECO:0000313" key="20">
    <source>
        <dbReference type="EMBL" id="MBB6166999.1"/>
    </source>
</evidence>
<dbReference type="GO" id="GO:0004605">
    <property type="term" value="F:phosphatidate cytidylyltransferase activity"/>
    <property type="evidence" value="ECO:0007669"/>
    <property type="project" value="UniProtKB-EC"/>
</dbReference>
<evidence type="ECO:0000256" key="15">
    <source>
        <dbReference type="ARBA" id="ARBA00023136"/>
    </source>
</evidence>
<gene>
    <name evidence="20" type="ORF">HNQ73_000607</name>
</gene>
<evidence type="ECO:0000256" key="14">
    <source>
        <dbReference type="ARBA" id="ARBA00023098"/>
    </source>
</evidence>
<name>A0A841KCK4_9HYPH</name>
<comment type="subcellular location">
    <subcellularLocation>
        <location evidence="2">Cell membrane</location>
        <topology evidence="2">Multi-pass membrane protein</topology>
    </subcellularLocation>
</comment>
<keyword evidence="16" id="KW-0594">Phospholipid biosynthesis</keyword>
<dbReference type="Proteomes" id="UP000588017">
    <property type="component" value="Unassembled WGS sequence"/>
</dbReference>
<dbReference type="PROSITE" id="PS01315">
    <property type="entry name" value="CDS"/>
    <property type="match status" value="1"/>
</dbReference>
<evidence type="ECO:0000256" key="17">
    <source>
        <dbReference type="ARBA" id="ARBA00023264"/>
    </source>
</evidence>
<evidence type="ECO:0000256" key="10">
    <source>
        <dbReference type="ARBA" id="ARBA00022679"/>
    </source>
</evidence>
<evidence type="ECO:0000256" key="18">
    <source>
        <dbReference type="RuleBase" id="RU003938"/>
    </source>
</evidence>
<dbReference type="RefSeq" id="WP_183332087.1">
    <property type="nucleotide sequence ID" value="NZ_BMHX01000001.1"/>
</dbReference>
<dbReference type="AlphaFoldDB" id="A0A841KCK4"/>
<feature type="transmembrane region" description="Helical" evidence="19">
    <location>
        <begin position="268"/>
        <end position="290"/>
    </location>
</feature>
<keyword evidence="11 18" id="KW-0812">Transmembrane</keyword>
<proteinExistence type="inferred from homology"/>
<feature type="transmembrane region" description="Helical" evidence="19">
    <location>
        <begin position="96"/>
        <end position="114"/>
    </location>
</feature>
<evidence type="ECO:0000256" key="12">
    <source>
        <dbReference type="ARBA" id="ARBA00022695"/>
    </source>
</evidence>
<evidence type="ECO:0000256" key="5">
    <source>
        <dbReference type="ARBA" id="ARBA00010185"/>
    </source>
</evidence>
<dbReference type="EC" id="2.7.7.41" evidence="6 18"/>
<evidence type="ECO:0000256" key="19">
    <source>
        <dbReference type="SAM" id="Phobius"/>
    </source>
</evidence>
<evidence type="ECO:0000256" key="6">
    <source>
        <dbReference type="ARBA" id="ARBA00012487"/>
    </source>
</evidence>
<dbReference type="PANTHER" id="PTHR46382">
    <property type="entry name" value="PHOSPHATIDATE CYTIDYLYLTRANSFERASE"/>
    <property type="match status" value="1"/>
</dbReference>
<evidence type="ECO:0000256" key="1">
    <source>
        <dbReference type="ARBA" id="ARBA00001698"/>
    </source>
</evidence>
<protein>
    <recommendedName>
        <fullName evidence="7 18">Phosphatidate cytidylyltransferase</fullName>
        <ecNumber evidence="6 18">2.7.7.41</ecNumber>
    </recommendedName>
</protein>
<keyword evidence="10 18" id="KW-0808">Transferase</keyword>
<evidence type="ECO:0000313" key="21">
    <source>
        <dbReference type="Proteomes" id="UP000588017"/>
    </source>
</evidence>
<keyword evidence="14" id="KW-0443">Lipid metabolism</keyword>
<dbReference type="InterPro" id="IPR000374">
    <property type="entry name" value="PC_trans"/>
</dbReference>
<comment type="catalytic activity">
    <reaction evidence="1 18">
        <text>a 1,2-diacyl-sn-glycero-3-phosphate + CTP + H(+) = a CDP-1,2-diacyl-sn-glycerol + diphosphate</text>
        <dbReference type="Rhea" id="RHEA:16229"/>
        <dbReference type="ChEBI" id="CHEBI:15378"/>
        <dbReference type="ChEBI" id="CHEBI:33019"/>
        <dbReference type="ChEBI" id="CHEBI:37563"/>
        <dbReference type="ChEBI" id="CHEBI:58332"/>
        <dbReference type="ChEBI" id="CHEBI:58608"/>
        <dbReference type="EC" id="2.7.7.41"/>
    </reaction>
</comment>
<feature type="transmembrane region" description="Helical" evidence="19">
    <location>
        <begin position="31"/>
        <end position="60"/>
    </location>
</feature>
<sequence>MASPEPPPPATPRTIASFLSSELGRRTLSGIALVVLALGTAWWGGLAFDLLWALAGALVCREWVALSPARDEPALALGGAAAVAVAAIILSVSGNLPSALTALAVGAAGLAALGRNRTSRLWALAGLLYAAVIGLVPVAARALPDVGLVVILWMFAVVWMTDIAAYFSGRTLGGPKLWPSVSPKKTWSGFFGGLAAGCLAGMTVVAVAQGYGVAQQVPLWLIGIASALASALGQLGDLAESALKRRAGVKDSGQIIPGHGGVMDRLDAFWAVALLVGMGLVVGAVVRASAL</sequence>